<reference evidence="1 2" key="1">
    <citation type="journal article" date="2022" name="bioRxiv">
        <title>The genome of the oomycete Peronosclerospora sorghi, a cosmopolitan pathogen of maize and sorghum, is inflated with dispersed pseudogenes.</title>
        <authorList>
            <person name="Fletcher K."/>
            <person name="Martin F."/>
            <person name="Isakeit T."/>
            <person name="Cavanaugh K."/>
            <person name="Magill C."/>
            <person name="Michelmore R."/>
        </authorList>
    </citation>
    <scope>NUCLEOTIDE SEQUENCE [LARGE SCALE GENOMIC DNA]</scope>
    <source>
        <strain evidence="1">P6</strain>
    </source>
</reference>
<keyword evidence="2" id="KW-1185">Reference proteome</keyword>
<sequence>MSLLDETVASLQEANKLLALNMKVRLWRVKVCLAVRNLLSLGRTYDLLLEPVENLQLATNCGIYVKATMNSHVFQVEKTKPPQYPIDFLDQEARRFFLANIPISTALADDYLVGIGSDDLPLCAQKLKQLHKDVAEYGSKVIIKQEHQKLSRRMLGSVTVDLRQAKTSGRILRVLDEMAVHHLNLAKRYDKINQAGSSSIVTTTLGRETADVREMMTGDARNTLMQNRRFQFMDKFRRWCPTITDTKDHAIYKDADMTKDMEQPIGNLEVELSAEQPKTILTMTSRLLGQFIVKKSHEKLTKNTRCYRKNRFQVASGILNTLVPEKKNDSGQHVERVKHVPALNLESILSKASTTSSIRTYGVEEGRSYLLALICPNVDLVSSLQELAKTIKTLPVLNKEFKLAPGLKLRCEVQVNGPSQCSARVRLIVSLTRHNCTKLLEWPRKDFSNITYDVLALVQKLPVVCSCGALLPSKKGEVGDALMEFLIELVDEYEESLKKEQYEAS</sequence>
<comment type="caution">
    <text evidence="1">The sequence shown here is derived from an EMBL/GenBank/DDBJ whole genome shotgun (WGS) entry which is preliminary data.</text>
</comment>
<gene>
    <name evidence="1" type="ORF">PsorP6_015305</name>
</gene>
<organism evidence="1 2">
    <name type="scientific">Peronosclerospora sorghi</name>
    <dbReference type="NCBI Taxonomy" id="230839"/>
    <lineage>
        <taxon>Eukaryota</taxon>
        <taxon>Sar</taxon>
        <taxon>Stramenopiles</taxon>
        <taxon>Oomycota</taxon>
        <taxon>Peronosporomycetes</taxon>
        <taxon>Peronosporales</taxon>
        <taxon>Peronosporaceae</taxon>
        <taxon>Peronosclerospora</taxon>
    </lineage>
</organism>
<accession>A0ACC0VUE4</accession>
<protein>
    <submittedName>
        <fullName evidence="1">Uncharacterized protein</fullName>
    </submittedName>
</protein>
<dbReference type="EMBL" id="CM047586">
    <property type="protein sequence ID" value="KAI9909463.1"/>
    <property type="molecule type" value="Genomic_DNA"/>
</dbReference>
<proteinExistence type="predicted"/>
<dbReference type="Proteomes" id="UP001163321">
    <property type="component" value="Chromosome 7"/>
</dbReference>
<name>A0ACC0VUE4_9STRA</name>
<evidence type="ECO:0000313" key="2">
    <source>
        <dbReference type="Proteomes" id="UP001163321"/>
    </source>
</evidence>
<evidence type="ECO:0000313" key="1">
    <source>
        <dbReference type="EMBL" id="KAI9909463.1"/>
    </source>
</evidence>